<reference evidence="1 2" key="2">
    <citation type="journal article" date="2022" name="Mol. Ecol. Resour.">
        <title>The genomes of chicory, endive, great burdock and yacon provide insights into Asteraceae paleo-polyploidization history and plant inulin production.</title>
        <authorList>
            <person name="Fan W."/>
            <person name="Wang S."/>
            <person name="Wang H."/>
            <person name="Wang A."/>
            <person name="Jiang F."/>
            <person name="Liu H."/>
            <person name="Zhao H."/>
            <person name="Xu D."/>
            <person name="Zhang Y."/>
        </authorList>
    </citation>
    <scope>NUCLEOTIDE SEQUENCE [LARGE SCALE GENOMIC DNA]</scope>
    <source>
        <strain evidence="2">cv. Niubang</strain>
    </source>
</reference>
<proteinExistence type="predicted"/>
<dbReference type="EMBL" id="CM042049">
    <property type="protein sequence ID" value="KAI3747179.1"/>
    <property type="molecule type" value="Genomic_DNA"/>
</dbReference>
<dbReference type="Proteomes" id="UP001055879">
    <property type="component" value="Linkage Group LG03"/>
</dbReference>
<evidence type="ECO:0000313" key="1">
    <source>
        <dbReference type="EMBL" id="KAI3747179.1"/>
    </source>
</evidence>
<organism evidence="1 2">
    <name type="scientific">Arctium lappa</name>
    <name type="common">Greater burdock</name>
    <name type="synonym">Lappa major</name>
    <dbReference type="NCBI Taxonomy" id="4217"/>
    <lineage>
        <taxon>Eukaryota</taxon>
        <taxon>Viridiplantae</taxon>
        <taxon>Streptophyta</taxon>
        <taxon>Embryophyta</taxon>
        <taxon>Tracheophyta</taxon>
        <taxon>Spermatophyta</taxon>
        <taxon>Magnoliopsida</taxon>
        <taxon>eudicotyledons</taxon>
        <taxon>Gunneridae</taxon>
        <taxon>Pentapetalae</taxon>
        <taxon>asterids</taxon>
        <taxon>campanulids</taxon>
        <taxon>Asterales</taxon>
        <taxon>Asteraceae</taxon>
        <taxon>Carduoideae</taxon>
        <taxon>Cardueae</taxon>
        <taxon>Arctiinae</taxon>
        <taxon>Arctium</taxon>
    </lineage>
</organism>
<reference evidence="2" key="1">
    <citation type="journal article" date="2022" name="Mol. Ecol. Resour.">
        <title>The genomes of chicory, endive, great burdock and yacon provide insights into Asteraceae palaeo-polyploidization history and plant inulin production.</title>
        <authorList>
            <person name="Fan W."/>
            <person name="Wang S."/>
            <person name="Wang H."/>
            <person name="Wang A."/>
            <person name="Jiang F."/>
            <person name="Liu H."/>
            <person name="Zhao H."/>
            <person name="Xu D."/>
            <person name="Zhang Y."/>
        </authorList>
    </citation>
    <scope>NUCLEOTIDE SEQUENCE [LARGE SCALE GENOMIC DNA]</scope>
    <source>
        <strain evidence="2">cv. Niubang</strain>
    </source>
</reference>
<evidence type="ECO:0000313" key="2">
    <source>
        <dbReference type="Proteomes" id="UP001055879"/>
    </source>
</evidence>
<gene>
    <name evidence="1" type="ORF">L6452_09628</name>
</gene>
<sequence length="108" mass="12232">MFSTLSSSDSLMMQKLKNRHHLNHKFEPLEKIKEEMKDDKTSEGSGGQDNNWKLESSINKQNSKRFGFSISFGRSVEGEQIVVVAKEAIDGWLPLKSDSLKVKPLKGH</sequence>
<protein>
    <submittedName>
        <fullName evidence="1">Uncharacterized protein</fullName>
    </submittedName>
</protein>
<comment type="caution">
    <text evidence="1">The sequence shown here is derived from an EMBL/GenBank/DDBJ whole genome shotgun (WGS) entry which is preliminary data.</text>
</comment>
<keyword evidence="2" id="KW-1185">Reference proteome</keyword>
<name>A0ACB9DKK0_ARCLA</name>
<accession>A0ACB9DKK0</accession>